<gene>
    <name evidence="2" type="ORF">E5161_20285</name>
</gene>
<accession>A0A4U0F6K7</accession>
<dbReference type="AlphaFoldDB" id="A0A4U0F6K7"/>
<keyword evidence="1" id="KW-1133">Transmembrane helix</keyword>
<feature type="transmembrane region" description="Helical" evidence="1">
    <location>
        <begin position="159"/>
        <end position="178"/>
    </location>
</feature>
<evidence type="ECO:0000313" key="2">
    <source>
        <dbReference type="EMBL" id="TJY38522.1"/>
    </source>
</evidence>
<feature type="transmembrane region" description="Helical" evidence="1">
    <location>
        <begin position="112"/>
        <end position="139"/>
    </location>
</feature>
<reference evidence="2 3" key="1">
    <citation type="submission" date="2019-04" db="EMBL/GenBank/DDBJ databases">
        <title>Cohnella sp. nov., isolated from soil.</title>
        <authorList>
            <person name="Kim W."/>
        </authorList>
    </citation>
    <scope>NUCLEOTIDE SEQUENCE [LARGE SCALE GENOMIC DNA]</scope>
    <source>
        <strain evidence="2 3">CAU 1483</strain>
    </source>
</reference>
<feature type="transmembrane region" description="Helical" evidence="1">
    <location>
        <begin position="228"/>
        <end position="251"/>
    </location>
</feature>
<protein>
    <submittedName>
        <fullName evidence="2">ABC transporter permease</fullName>
    </submittedName>
</protein>
<keyword evidence="3" id="KW-1185">Reference proteome</keyword>
<feature type="transmembrane region" description="Helical" evidence="1">
    <location>
        <begin position="21"/>
        <end position="38"/>
    </location>
</feature>
<keyword evidence="1" id="KW-0472">Membrane</keyword>
<evidence type="ECO:0000256" key="1">
    <source>
        <dbReference type="SAM" id="Phobius"/>
    </source>
</evidence>
<evidence type="ECO:0000313" key="3">
    <source>
        <dbReference type="Proteomes" id="UP000309673"/>
    </source>
</evidence>
<comment type="caution">
    <text evidence="2">The sequence shown here is derived from an EMBL/GenBank/DDBJ whole genome shotgun (WGS) entry which is preliminary data.</text>
</comment>
<proteinExistence type="predicted"/>
<dbReference type="EMBL" id="SUPK01000014">
    <property type="protein sequence ID" value="TJY38522.1"/>
    <property type="molecule type" value="Genomic_DNA"/>
</dbReference>
<name>A0A4U0F6K7_9BACL</name>
<organism evidence="2 3">
    <name type="scientific">Cohnella pontilimi</name>
    <dbReference type="NCBI Taxonomy" id="2564100"/>
    <lineage>
        <taxon>Bacteria</taxon>
        <taxon>Bacillati</taxon>
        <taxon>Bacillota</taxon>
        <taxon>Bacilli</taxon>
        <taxon>Bacillales</taxon>
        <taxon>Paenibacillaceae</taxon>
        <taxon>Cohnella</taxon>
    </lineage>
</organism>
<feature type="transmembrane region" description="Helical" evidence="1">
    <location>
        <begin position="185"/>
        <end position="202"/>
    </location>
</feature>
<feature type="transmembrane region" description="Helical" evidence="1">
    <location>
        <begin position="73"/>
        <end position="92"/>
    </location>
</feature>
<keyword evidence="1" id="KW-0812">Transmembrane</keyword>
<dbReference type="OrthoDB" id="4187110at2"/>
<dbReference type="RefSeq" id="WP_136779701.1">
    <property type="nucleotide sequence ID" value="NZ_SUPK01000014.1"/>
</dbReference>
<sequence length="258" mass="26616">MNAFVVLWKKEWTEAARTSKLIWLPAVFVLLGITQPLLAKFMPDILKSAGNLPAGTVIEIPPAQPGEVLGQTLSQFGSLGVLAICLAFMGMLSGERRSGTAAWILVKPVSSIAYMAAKWAVSTMVTLGSFALGYAAAWYETAVLIGVPDTGHALAAGSAYAGWLALILIAVLAAGAWFNAPAAAAFIPFGAATLLQLAGSFLPERLSALPSGLAAEAVSSLQSQQWPAVSAAALTAIIAGGCLIALAAWGVRSRPLRA</sequence>
<dbReference type="Proteomes" id="UP000309673">
    <property type="component" value="Unassembled WGS sequence"/>
</dbReference>